<dbReference type="RefSeq" id="WP_074970121.1">
    <property type="nucleotide sequence ID" value="NZ_CBCRYP010000007.1"/>
</dbReference>
<accession>A0A1I3DM80</accession>
<dbReference type="Proteomes" id="UP000183635">
    <property type="component" value="Unassembled WGS sequence"/>
</dbReference>
<dbReference type="OrthoDB" id="7198805at2"/>
<evidence type="ECO:0000313" key="2">
    <source>
        <dbReference type="Proteomes" id="UP000183635"/>
    </source>
</evidence>
<gene>
    <name evidence="1" type="ORF">SAMN04488021_14010</name>
</gene>
<name>A0A1I3DM80_9RHOB</name>
<dbReference type="AlphaFoldDB" id="A0A1I3DM80"/>
<organism evidence="1 2">
    <name type="scientific">Paracoccus aminovorans</name>
    <dbReference type="NCBI Taxonomy" id="34004"/>
    <lineage>
        <taxon>Bacteria</taxon>
        <taxon>Pseudomonadati</taxon>
        <taxon>Pseudomonadota</taxon>
        <taxon>Alphaproteobacteria</taxon>
        <taxon>Rhodobacterales</taxon>
        <taxon>Paracoccaceae</taxon>
        <taxon>Paracoccus</taxon>
    </lineage>
</organism>
<sequence>MRSRLPLLIVGLLVLGGLALLFLTGRNAEERRIDGSAVGFALLAPWLDSQGIAAEQANPRLSPQVETLALRILPLHDIDLTRPMRTGGSPRDQFYSGTLIDTDLGNLLSKYDEMSTLVILPKWVAGSFARKVLHRSALIPQSRYPTLLEQVLGRSGARLLRPGDGFRSEDSAWGRIALFQPQVLDPDHLPEGCRSLLDFAGGALVLGCEHPDMPPLYVLADPDLMNNHGLPLARNGKAAAALLRKILNGNTRPVYLDPYDASYINVWDEAAEDEQRRDYQRDAEAFARFFDPPFDALWAMMLIVLGVAFWRGAVRFGPLGAADATPAEQSKSAAIATKARLLRLSGHDGRMVADYVRADLAQRARQTFGPGAAQAGQARLFAHLARRDPAAAEALRQAAEALTTRAPHMPSAELARTLHTYRSLLETLTHGHDPDRVPKPR</sequence>
<protein>
    <recommendedName>
        <fullName evidence="3">DUF4350 domain-containing protein</fullName>
    </recommendedName>
</protein>
<dbReference type="EMBL" id="FOPU01000040">
    <property type="protein sequence ID" value="SFH87591.1"/>
    <property type="molecule type" value="Genomic_DNA"/>
</dbReference>
<evidence type="ECO:0008006" key="3">
    <source>
        <dbReference type="Google" id="ProtNLM"/>
    </source>
</evidence>
<proteinExistence type="predicted"/>
<reference evidence="1 2" key="1">
    <citation type="submission" date="2016-10" db="EMBL/GenBank/DDBJ databases">
        <authorList>
            <person name="de Groot N.N."/>
        </authorList>
    </citation>
    <scope>NUCLEOTIDE SEQUENCE [LARGE SCALE GENOMIC DNA]</scope>
    <source>
        <strain evidence="1 2">DSM 8537</strain>
    </source>
</reference>
<dbReference type="STRING" id="34004.SAMN04488021_14010"/>
<keyword evidence="2" id="KW-1185">Reference proteome</keyword>
<evidence type="ECO:0000313" key="1">
    <source>
        <dbReference type="EMBL" id="SFH87591.1"/>
    </source>
</evidence>